<dbReference type="Gene3D" id="3.40.50.150">
    <property type="entry name" value="Vaccinia Virus protein VP39"/>
    <property type="match status" value="1"/>
</dbReference>
<evidence type="ECO:0000256" key="1">
    <source>
        <dbReference type="ARBA" id="ARBA00022552"/>
    </source>
</evidence>
<dbReference type="InterPro" id="IPR015507">
    <property type="entry name" value="rRNA-MeTfrase_E"/>
</dbReference>
<evidence type="ECO:0000256" key="12">
    <source>
        <dbReference type="PIRSR" id="PIRSR005461-1"/>
    </source>
</evidence>
<evidence type="ECO:0000256" key="3">
    <source>
        <dbReference type="ARBA" id="ARBA00022679"/>
    </source>
</evidence>
<organism evidence="14 15">
    <name type="scientific">Candidatus Wildermuthbacteria bacterium RIFCSPHIGHO2_02_FULL_45_25</name>
    <dbReference type="NCBI Taxonomy" id="1802450"/>
    <lineage>
        <taxon>Bacteria</taxon>
        <taxon>Candidatus Wildermuthiibacteriota</taxon>
    </lineage>
</organism>
<feature type="binding site" evidence="11">
    <location>
        <position position="50"/>
    </location>
    <ligand>
        <name>S-adenosyl-L-methionine</name>
        <dbReference type="ChEBI" id="CHEBI:59789"/>
    </ligand>
</feature>
<comment type="function">
    <text evidence="5 11">Specifically methylates the uridine in position 2552 of 23S rRNA at the 2'-O position of the ribose in the fully assembled 50S ribosomal subunit.</text>
</comment>
<dbReference type="Pfam" id="PF01728">
    <property type="entry name" value="FtsJ"/>
    <property type="match status" value="1"/>
</dbReference>
<keyword evidence="3 11" id="KW-0808">Transferase</keyword>
<dbReference type="PIRSF" id="PIRSF005461">
    <property type="entry name" value="23S_rRNA_mtase"/>
    <property type="match status" value="1"/>
</dbReference>
<evidence type="ECO:0000259" key="13">
    <source>
        <dbReference type="Pfam" id="PF01728"/>
    </source>
</evidence>
<reference evidence="14 15" key="1">
    <citation type="journal article" date="2016" name="Nat. Commun.">
        <title>Thousands of microbial genomes shed light on interconnected biogeochemical processes in an aquifer system.</title>
        <authorList>
            <person name="Anantharaman K."/>
            <person name="Brown C.T."/>
            <person name="Hug L.A."/>
            <person name="Sharon I."/>
            <person name="Castelle C.J."/>
            <person name="Probst A.J."/>
            <person name="Thomas B.C."/>
            <person name="Singh A."/>
            <person name="Wilkins M.J."/>
            <person name="Karaoz U."/>
            <person name="Brodie E.L."/>
            <person name="Williams K.H."/>
            <person name="Hubbard S.S."/>
            <person name="Banfield J.F."/>
        </authorList>
    </citation>
    <scope>NUCLEOTIDE SEQUENCE [LARGE SCALE GENOMIC DNA]</scope>
</reference>
<evidence type="ECO:0000256" key="8">
    <source>
        <dbReference type="ARBA" id="ARBA00041995"/>
    </source>
</evidence>
<feature type="binding site" evidence="11">
    <location>
        <position position="88"/>
    </location>
    <ligand>
        <name>S-adenosyl-L-methionine</name>
        <dbReference type="ChEBI" id="CHEBI:59789"/>
    </ligand>
</feature>
<feature type="active site" description="Proton acceptor" evidence="11 12">
    <location>
        <position position="152"/>
    </location>
</feature>
<evidence type="ECO:0000313" key="14">
    <source>
        <dbReference type="EMBL" id="OHA67817.1"/>
    </source>
</evidence>
<dbReference type="EC" id="2.1.1.166" evidence="6 11"/>
<dbReference type="HAMAP" id="MF_01547">
    <property type="entry name" value="RNA_methyltr_E"/>
    <property type="match status" value="1"/>
</dbReference>
<keyword evidence="4 11" id="KW-0949">S-adenosyl-L-methionine</keyword>
<dbReference type="InterPro" id="IPR029063">
    <property type="entry name" value="SAM-dependent_MTases_sf"/>
</dbReference>
<dbReference type="InterPro" id="IPR050082">
    <property type="entry name" value="RNA_methyltr_RlmE"/>
</dbReference>
<evidence type="ECO:0000256" key="10">
    <source>
        <dbReference type="ARBA" id="ARBA00048970"/>
    </source>
</evidence>
<evidence type="ECO:0000256" key="11">
    <source>
        <dbReference type="HAMAP-Rule" id="MF_01547"/>
    </source>
</evidence>
<sequence length="197" mass="21836">MSYKIHDKFAVKAKEKGYRARSVFKLVDLQKKFGMLKPGQKVLDLGSAPGSWLQGASELVGQKGFVVGVDLSDIEDLDLPNVRTFQMDILCEEFIPFLKERGFVPFEVVLSDAAPLTTGMKARDQGLSHELASGVLRVAVQVLKANGSLVVKIFEGNETPSLLKEAKKHFSKVQTFKPVASQKESKEIFLVARNFHN</sequence>
<dbReference type="EMBL" id="MHTV01000003">
    <property type="protein sequence ID" value="OHA67817.1"/>
    <property type="molecule type" value="Genomic_DNA"/>
</dbReference>
<keyword evidence="2 11" id="KW-0489">Methyltransferase</keyword>
<protein>
    <recommendedName>
        <fullName evidence="7 11">Ribosomal RNA large subunit methyltransferase E</fullName>
        <ecNumber evidence="6 11">2.1.1.166</ecNumber>
    </recommendedName>
    <alternativeName>
        <fullName evidence="9 11">23S rRNA Um2552 methyltransferase</fullName>
    </alternativeName>
    <alternativeName>
        <fullName evidence="8 11">rRNA (uridine-2'-O-)-methyltransferase</fullName>
    </alternativeName>
</protein>
<evidence type="ECO:0000256" key="2">
    <source>
        <dbReference type="ARBA" id="ARBA00022603"/>
    </source>
</evidence>
<gene>
    <name evidence="11" type="primary">rlmE</name>
    <name evidence="11" type="synonym">ftsJ</name>
    <name evidence="11" type="synonym">rrmJ</name>
    <name evidence="14" type="ORF">A3C04_04220</name>
</gene>
<dbReference type="InterPro" id="IPR002877">
    <property type="entry name" value="RNA_MeTrfase_FtsJ_dom"/>
</dbReference>
<dbReference type="SUPFAM" id="SSF53335">
    <property type="entry name" value="S-adenosyl-L-methionine-dependent methyltransferases"/>
    <property type="match status" value="1"/>
</dbReference>
<comment type="caution">
    <text evidence="14">The sequence shown here is derived from an EMBL/GenBank/DDBJ whole genome shotgun (WGS) entry which is preliminary data.</text>
</comment>
<feature type="domain" description="Ribosomal RNA methyltransferase FtsJ" evidence="13">
    <location>
        <begin position="18"/>
        <end position="195"/>
    </location>
</feature>
<dbReference type="PANTHER" id="PTHR10920:SF18">
    <property type="entry name" value="RRNA METHYLTRANSFERASE 2, MITOCHONDRIAL"/>
    <property type="match status" value="1"/>
</dbReference>
<evidence type="ECO:0000313" key="15">
    <source>
        <dbReference type="Proteomes" id="UP000178092"/>
    </source>
</evidence>
<dbReference type="Proteomes" id="UP000178092">
    <property type="component" value="Unassembled WGS sequence"/>
</dbReference>
<feature type="binding site" evidence="11">
    <location>
        <position position="112"/>
    </location>
    <ligand>
        <name>S-adenosyl-L-methionine</name>
        <dbReference type="ChEBI" id="CHEBI:59789"/>
    </ligand>
</feature>
<evidence type="ECO:0000256" key="4">
    <source>
        <dbReference type="ARBA" id="ARBA00022691"/>
    </source>
</evidence>
<dbReference type="GO" id="GO:0008650">
    <property type="term" value="F:rRNA (uridine-2'-O-)-methyltransferase activity"/>
    <property type="evidence" value="ECO:0007669"/>
    <property type="project" value="UniProtKB-UniRule"/>
</dbReference>
<keyword evidence="1 11" id="KW-0698">rRNA processing</keyword>
<evidence type="ECO:0000256" key="7">
    <source>
        <dbReference type="ARBA" id="ARBA00041129"/>
    </source>
</evidence>
<keyword evidence="11" id="KW-0963">Cytoplasm</keyword>
<dbReference type="AlphaFoldDB" id="A0A1G2R514"/>
<evidence type="ECO:0000256" key="9">
    <source>
        <dbReference type="ARBA" id="ARBA00042745"/>
    </source>
</evidence>
<comment type="similarity">
    <text evidence="11">Belongs to the class I-like SAM-binding methyltransferase superfamily. RNA methyltransferase RlmE family.</text>
</comment>
<dbReference type="PANTHER" id="PTHR10920">
    <property type="entry name" value="RIBOSOMAL RNA METHYLTRANSFERASE"/>
    <property type="match status" value="1"/>
</dbReference>
<proteinExistence type="inferred from homology"/>
<accession>A0A1G2R514</accession>
<evidence type="ECO:0000256" key="6">
    <source>
        <dbReference type="ARBA" id="ARBA00038861"/>
    </source>
</evidence>
<name>A0A1G2R514_9BACT</name>
<feature type="binding site" evidence="11">
    <location>
        <position position="70"/>
    </location>
    <ligand>
        <name>S-adenosyl-L-methionine</name>
        <dbReference type="ChEBI" id="CHEBI:59789"/>
    </ligand>
</feature>
<feature type="binding site" evidence="11">
    <location>
        <position position="52"/>
    </location>
    <ligand>
        <name>S-adenosyl-L-methionine</name>
        <dbReference type="ChEBI" id="CHEBI:59789"/>
    </ligand>
</feature>
<comment type="subcellular location">
    <subcellularLocation>
        <location evidence="11">Cytoplasm</location>
    </subcellularLocation>
</comment>
<comment type="catalytic activity">
    <reaction evidence="10 11">
        <text>uridine(2552) in 23S rRNA + S-adenosyl-L-methionine = 2'-O-methyluridine(2552) in 23S rRNA + S-adenosyl-L-homocysteine + H(+)</text>
        <dbReference type="Rhea" id="RHEA:42720"/>
        <dbReference type="Rhea" id="RHEA-COMP:10202"/>
        <dbReference type="Rhea" id="RHEA-COMP:10203"/>
        <dbReference type="ChEBI" id="CHEBI:15378"/>
        <dbReference type="ChEBI" id="CHEBI:57856"/>
        <dbReference type="ChEBI" id="CHEBI:59789"/>
        <dbReference type="ChEBI" id="CHEBI:65315"/>
        <dbReference type="ChEBI" id="CHEBI:74478"/>
        <dbReference type="EC" id="2.1.1.166"/>
    </reaction>
</comment>
<evidence type="ECO:0000256" key="5">
    <source>
        <dbReference type="ARBA" id="ARBA00037569"/>
    </source>
</evidence>
<dbReference type="GO" id="GO:0005737">
    <property type="term" value="C:cytoplasm"/>
    <property type="evidence" value="ECO:0007669"/>
    <property type="project" value="UniProtKB-SubCell"/>
</dbReference>